<comment type="caution">
    <text evidence="2">The sequence shown here is derived from an EMBL/GenBank/DDBJ whole genome shotgun (WGS) entry which is preliminary data.</text>
</comment>
<feature type="compositionally biased region" description="Basic and acidic residues" evidence="1">
    <location>
        <begin position="39"/>
        <end position="57"/>
    </location>
</feature>
<feature type="compositionally biased region" description="Basic and acidic residues" evidence="1">
    <location>
        <begin position="124"/>
        <end position="136"/>
    </location>
</feature>
<feature type="region of interest" description="Disordered" evidence="1">
    <location>
        <begin position="1"/>
        <end position="86"/>
    </location>
</feature>
<evidence type="ECO:0000313" key="2">
    <source>
        <dbReference type="EMBL" id="RSH80731.1"/>
    </source>
</evidence>
<reference evidence="2 3" key="1">
    <citation type="submission" date="2018-11" db="EMBL/GenBank/DDBJ databases">
        <title>Genome sequence of Saitozyma podzolica DSM 27192.</title>
        <authorList>
            <person name="Aliyu H."/>
            <person name="Gorte O."/>
            <person name="Ochsenreither K."/>
        </authorList>
    </citation>
    <scope>NUCLEOTIDE SEQUENCE [LARGE SCALE GENOMIC DNA]</scope>
    <source>
        <strain evidence="2 3">DSM 27192</strain>
    </source>
</reference>
<feature type="compositionally biased region" description="Acidic residues" evidence="1">
    <location>
        <begin position="148"/>
        <end position="161"/>
    </location>
</feature>
<proteinExistence type="predicted"/>
<protein>
    <submittedName>
        <fullName evidence="2">Uncharacterized protein</fullName>
    </submittedName>
</protein>
<dbReference type="Proteomes" id="UP000279259">
    <property type="component" value="Unassembled WGS sequence"/>
</dbReference>
<dbReference type="EMBL" id="RSCD01000033">
    <property type="protein sequence ID" value="RSH80731.1"/>
    <property type="molecule type" value="Genomic_DNA"/>
</dbReference>
<organism evidence="2 3">
    <name type="scientific">Saitozyma podzolica</name>
    <dbReference type="NCBI Taxonomy" id="1890683"/>
    <lineage>
        <taxon>Eukaryota</taxon>
        <taxon>Fungi</taxon>
        <taxon>Dikarya</taxon>
        <taxon>Basidiomycota</taxon>
        <taxon>Agaricomycotina</taxon>
        <taxon>Tremellomycetes</taxon>
        <taxon>Tremellales</taxon>
        <taxon>Trimorphomycetaceae</taxon>
        <taxon>Saitozyma</taxon>
    </lineage>
</organism>
<feature type="compositionally biased region" description="Gly residues" evidence="1">
    <location>
        <begin position="226"/>
        <end position="235"/>
    </location>
</feature>
<dbReference type="AlphaFoldDB" id="A0A427XPI1"/>
<evidence type="ECO:0000313" key="3">
    <source>
        <dbReference type="Proteomes" id="UP000279259"/>
    </source>
</evidence>
<gene>
    <name evidence="2" type="ORF">EHS25_007067</name>
</gene>
<name>A0A427XPI1_9TREE</name>
<accession>A0A427XPI1</accession>
<evidence type="ECO:0000256" key="1">
    <source>
        <dbReference type="SAM" id="MobiDB-lite"/>
    </source>
</evidence>
<sequence length="235" mass="24950">MAQVQDPGAGLGNPSTDTTDPLVCWEEDIETSSVSSDSSDEHVDRNADRARRRRELEDWVDVDEDNHDGVGSESESGSESETEDKLKVREMLLKLVKIVSRDSTERDELAVSLASFGVTVTDLRDARRGFKKRQESDLGSVGSRGETETETNIDIDIDIDGDGVSGMAPGPDEESWTGSDSDSGDEGDHEVRSVSSGSGEEAGEDESAGTPGSSLAASASSTQFGVGCGRELGEE</sequence>
<feature type="compositionally biased region" description="Polar residues" evidence="1">
    <location>
        <begin position="210"/>
        <end position="224"/>
    </location>
</feature>
<feature type="region of interest" description="Disordered" evidence="1">
    <location>
        <begin position="124"/>
        <end position="235"/>
    </location>
</feature>
<keyword evidence="3" id="KW-1185">Reference proteome</keyword>